<proteinExistence type="predicted"/>
<evidence type="ECO:0000256" key="1">
    <source>
        <dbReference type="SAM" id="MobiDB-lite"/>
    </source>
</evidence>
<evidence type="ECO:0000313" key="2">
    <source>
        <dbReference type="EMBL" id="KAI8582464.1"/>
    </source>
</evidence>
<feature type="region of interest" description="Disordered" evidence="1">
    <location>
        <begin position="37"/>
        <end position="65"/>
    </location>
</feature>
<dbReference type="RefSeq" id="XP_051447468.1">
    <property type="nucleotide sequence ID" value="XM_051592915.1"/>
</dbReference>
<dbReference type="Proteomes" id="UP001206595">
    <property type="component" value="Unassembled WGS sequence"/>
</dbReference>
<dbReference type="AlphaFoldDB" id="A0AAD5HGS6"/>
<protein>
    <submittedName>
        <fullName evidence="2">Uncharacterized protein</fullName>
    </submittedName>
</protein>
<gene>
    <name evidence="2" type="ORF">K450DRAFT_269215</name>
</gene>
<accession>A0AAD5HGS6</accession>
<dbReference type="GeneID" id="75918257"/>
<dbReference type="PROSITE" id="PS51257">
    <property type="entry name" value="PROKAR_LIPOPROTEIN"/>
    <property type="match status" value="1"/>
</dbReference>
<organism evidence="2 3">
    <name type="scientific">Umbelopsis ramanniana AG</name>
    <dbReference type="NCBI Taxonomy" id="1314678"/>
    <lineage>
        <taxon>Eukaryota</taxon>
        <taxon>Fungi</taxon>
        <taxon>Fungi incertae sedis</taxon>
        <taxon>Mucoromycota</taxon>
        <taxon>Mucoromycotina</taxon>
        <taxon>Umbelopsidomycetes</taxon>
        <taxon>Umbelopsidales</taxon>
        <taxon>Umbelopsidaceae</taxon>
        <taxon>Umbelopsis</taxon>
    </lineage>
</organism>
<keyword evidence="3" id="KW-1185">Reference proteome</keyword>
<sequence>MRNNPRAVLLGWGSLAGCALGGYLFAKHYTNTKLRKYSDEGGFGNTNASSSAEREPGQRSVNRRL</sequence>
<comment type="caution">
    <text evidence="2">The sequence shown here is derived from an EMBL/GenBank/DDBJ whole genome shotgun (WGS) entry which is preliminary data.</text>
</comment>
<evidence type="ECO:0000313" key="3">
    <source>
        <dbReference type="Proteomes" id="UP001206595"/>
    </source>
</evidence>
<dbReference type="EMBL" id="MU620900">
    <property type="protein sequence ID" value="KAI8582464.1"/>
    <property type="molecule type" value="Genomic_DNA"/>
</dbReference>
<reference evidence="2" key="2">
    <citation type="journal article" date="2022" name="Proc. Natl. Acad. Sci. U.S.A.">
        <title>Diploid-dominant life cycles characterize the early evolution of Fungi.</title>
        <authorList>
            <person name="Amses K.R."/>
            <person name="Simmons D.R."/>
            <person name="Longcore J.E."/>
            <person name="Mondo S.J."/>
            <person name="Seto K."/>
            <person name="Jeronimo G.H."/>
            <person name="Bonds A.E."/>
            <person name="Quandt C.A."/>
            <person name="Davis W.J."/>
            <person name="Chang Y."/>
            <person name="Federici B.A."/>
            <person name="Kuo A."/>
            <person name="LaButti K."/>
            <person name="Pangilinan J."/>
            <person name="Andreopoulos W."/>
            <person name="Tritt A."/>
            <person name="Riley R."/>
            <person name="Hundley H."/>
            <person name="Johnson J."/>
            <person name="Lipzen A."/>
            <person name="Barry K."/>
            <person name="Lang B.F."/>
            <person name="Cuomo C.A."/>
            <person name="Buchler N.E."/>
            <person name="Grigoriev I.V."/>
            <person name="Spatafora J.W."/>
            <person name="Stajich J.E."/>
            <person name="James T.Y."/>
        </authorList>
    </citation>
    <scope>NUCLEOTIDE SEQUENCE</scope>
    <source>
        <strain evidence="2">AG</strain>
    </source>
</reference>
<reference evidence="2" key="1">
    <citation type="submission" date="2021-06" db="EMBL/GenBank/DDBJ databases">
        <authorList>
            <consortium name="DOE Joint Genome Institute"/>
            <person name="Mondo S.J."/>
            <person name="Amses K.R."/>
            <person name="Simmons D.R."/>
            <person name="Longcore J.E."/>
            <person name="Seto K."/>
            <person name="Alves G.H."/>
            <person name="Bonds A.E."/>
            <person name="Quandt C.A."/>
            <person name="Davis W.J."/>
            <person name="Chang Y."/>
            <person name="Letcher P.M."/>
            <person name="Powell M.J."/>
            <person name="Kuo A."/>
            <person name="Labutti K."/>
            <person name="Pangilinan J."/>
            <person name="Andreopoulos W."/>
            <person name="Tritt A."/>
            <person name="Riley R."/>
            <person name="Hundley H."/>
            <person name="Johnson J."/>
            <person name="Lipzen A."/>
            <person name="Barry K."/>
            <person name="Berbee M.L."/>
            <person name="Buchler N.E."/>
            <person name="Grigoriev I.V."/>
            <person name="Spatafora J.W."/>
            <person name="Stajich J.E."/>
            <person name="James T.Y."/>
        </authorList>
    </citation>
    <scope>NUCLEOTIDE SEQUENCE</scope>
    <source>
        <strain evidence="2">AG</strain>
    </source>
</reference>
<name>A0AAD5HGS6_UMBRA</name>